<dbReference type="InterPro" id="IPR042099">
    <property type="entry name" value="ANL_N_sf"/>
</dbReference>
<dbReference type="EMBL" id="JFHC01000003">
    <property type="protein sequence ID" value="KDR44344.1"/>
    <property type="molecule type" value="Genomic_DNA"/>
</dbReference>
<evidence type="ECO:0008006" key="7">
    <source>
        <dbReference type="Google" id="ProtNLM"/>
    </source>
</evidence>
<sequence length="502" mass="54432">MLANAMAHPEVLAAVQGEHTWTFGRFASDVRRLSAGMLAQGIRPGDRIVLQLGNCVPALLACYAGLAIGAIVVPLDPAFKIAEMKRLLDVLQPSLYLAAPELDRLLEDSIPSFLPAGRRFTVEAAHKDGRSGTWQTLLANDDPDVFSFTHDPDAHAILIATSGATGDPKLVTHTQKTLLHTVELAIAFGWNRNVKAVCHAPLYRPLGAYALVMCMSLGVPCILAECSQFEPGPVLDAIERHRCTRVAAPPLEIAKLIRAQREAPRKVDCLSSCMVFGDSAAPELFDDFERVFGTPLHNLVAMSEAIGCLYLGTNNRSVRAVPGLAKLVDEHGAPTPEGDAGELVVRGENLFKGYWKSPGVVDDPKRDGWYHTGDMMRQTEDGEWSYEIRRSDVIVRAGQRLSPVEIARVLMTHPAVADAAVAGVTDPFLGQRVVGFIELVDPSRPCDTNDILGHAAHQLADYKVPEVLAVVDMIPRNGVGKVSRRVLAAMAAQFEIRVGDLE</sequence>
<accession>A0A069PWX4</accession>
<dbReference type="PANTHER" id="PTHR43201">
    <property type="entry name" value="ACYL-COA SYNTHETASE"/>
    <property type="match status" value="1"/>
</dbReference>
<dbReference type="PANTHER" id="PTHR43201:SF5">
    <property type="entry name" value="MEDIUM-CHAIN ACYL-COA LIGASE ACSF2, MITOCHONDRIAL"/>
    <property type="match status" value="1"/>
</dbReference>
<dbReference type="Pfam" id="PF00501">
    <property type="entry name" value="AMP-binding"/>
    <property type="match status" value="1"/>
</dbReference>
<keyword evidence="2" id="KW-0436">Ligase</keyword>
<keyword evidence="6" id="KW-1185">Reference proteome</keyword>
<dbReference type="GO" id="GO:0006631">
    <property type="term" value="P:fatty acid metabolic process"/>
    <property type="evidence" value="ECO:0007669"/>
    <property type="project" value="TreeGrafter"/>
</dbReference>
<protein>
    <recommendedName>
        <fullName evidence="7">AMP-dependent synthetase</fullName>
    </recommendedName>
</protein>
<dbReference type="Gene3D" id="3.30.300.30">
    <property type="match status" value="1"/>
</dbReference>
<evidence type="ECO:0000256" key="1">
    <source>
        <dbReference type="ARBA" id="ARBA00006432"/>
    </source>
</evidence>
<feature type="domain" description="AMP-dependent synthetase/ligase" evidence="3">
    <location>
        <begin position="4"/>
        <end position="355"/>
    </location>
</feature>
<proteinExistence type="inferred from homology"/>
<dbReference type="SUPFAM" id="SSF56801">
    <property type="entry name" value="Acetyl-CoA synthetase-like"/>
    <property type="match status" value="1"/>
</dbReference>
<feature type="domain" description="AMP-binding enzyme C-terminal" evidence="4">
    <location>
        <begin position="405"/>
        <end position="481"/>
    </location>
</feature>
<organism evidence="5 6">
    <name type="scientific">Caballeronia glathei</name>
    <dbReference type="NCBI Taxonomy" id="60547"/>
    <lineage>
        <taxon>Bacteria</taxon>
        <taxon>Pseudomonadati</taxon>
        <taxon>Pseudomonadota</taxon>
        <taxon>Betaproteobacteria</taxon>
        <taxon>Burkholderiales</taxon>
        <taxon>Burkholderiaceae</taxon>
        <taxon>Caballeronia</taxon>
    </lineage>
</organism>
<dbReference type="AlphaFoldDB" id="A0A069PWX4"/>
<dbReference type="Pfam" id="PF13193">
    <property type="entry name" value="AMP-binding_C"/>
    <property type="match status" value="1"/>
</dbReference>
<dbReference type="STRING" id="60547.GCA_000751215_04410"/>
<comment type="caution">
    <text evidence="5">The sequence shown here is derived from an EMBL/GenBank/DDBJ whole genome shotgun (WGS) entry which is preliminary data.</text>
</comment>
<evidence type="ECO:0000313" key="6">
    <source>
        <dbReference type="Proteomes" id="UP000027466"/>
    </source>
</evidence>
<evidence type="ECO:0000259" key="3">
    <source>
        <dbReference type="Pfam" id="PF00501"/>
    </source>
</evidence>
<evidence type="ECO:0000259" key="4">
    <source>
        <dbReference type="Pfam" id="PF13193"/>
    </source>
</evidence>
<dbReference type="Proteomes" id="UP000027466">
    <property type="component" value="Unassembled WGS sequence"/>
</dbReference>
<name>A0A069PWX4_9BURK</name>
<evidence type="ECO:0000313" key="5">
    <source>
        <dbReference type="EMBL" id="KDR44344.1"/>
    </source>
</evidence>
<comment type="similarity">
    <text evidence="1">Belongs to the ATP-dependent AMP-binding enzyme family.</text>
</comment>
<gene>
    <name evidence="5" type="ORF">BG61_19695</name>
</gene>
<dbReference type="InterPro" id="IPR025110">
    <property type="entry name" value="AMP-bd_C"/>
</dbReference>
<reference evidence="5 6" key="1">
    <citation type="submission" date="2014-03" db="EMBL/GenBank/DDBJ databases">
        <title>Draft Genome Sequences of Four Burkholderia Strains.</title>
        <authorList>
            <person name="Liu X.Y."/>
            <person name="Li C.X."/>
            <person name="Xu J.H."/>
        </authorList>
    </citation>
    <scope>NUCLEOTIDE SEQUENCE [LARGE SCALE GENOMIC DNA]</scope>
    <source>
        <strain evidence="5 6">DSM 50014</strain>
    </source>
</reference>
<dbReference type="InterPro" id="IPR000873">
    <property type="entry name" value="AMP-dep_synth/lig_dom"/>
</dbReference>
<dbReference type="InterPro" id="IPR045851">
    <property type="entry name" value="AMP-bd_C_sf"/>
</dbReference>
<evidence type="ECO:0000256" key="2">
    <source>
        <dbReference type="ARBA" id="ARBA00022598"/>
    </source>
</evidence>
<dbReference type="GO" id="GO:0031956">
    <property type="term" value="F:medium-chain fatty acid-CoA ligase activity"/>
    <property type="evidence" value="ECO:0007669"/>
    <property type="project" value="TreeGrafter"/>
</dbReference>
<dbReference type="Gene3D" id="3.40.50.12780">
    <property type="entry name" value="N-terminal domain of ligase-like"/>
    <property type="match status" value="1"/>
</dbReference>